<evidence type="ECO:0000313" key="1">
    <source>
        <dbReference type="EMBL" id="KAL3759048.1"/>
    </source>
</evidence>
<name>A0ABD3M524_9STRA</name>
<reference evidence="1 2" key="1">
    <citation type="submission" date="2024-10" db="EMBL/GenBank/DDBJ databases">
        <title>Updated reference genomes for cyclostephanoid diatoms.</title>
        <authorList>
            <person name="Roberts W.R."/>
            <person name="Alverson A.J."/>
        </authorList>
    </citation>
    <scope>NUCLEOTIDE SEQUENCE [LARGE SCALE GENOMIC DNA]</scope>
    <source>
        <strain evidence="1 2">AJA232-27</strain>
    </source>
</reference>
<dbReference type="InterPro" id="IPR013078">
    <property type="entry name" value="His_Pase_superF_clade-1"/>
</dbReference>
<dbReference type="InterPro" id="IPR050275">
    <property type="entry name" value="PGM_Phosphatase"/>
</dbReference>
<gene>
    <name evidence="1" type="ORF">ACHAWU_008657</name>
</gene>
<dbReference type="Proteomes" id="UP001530293">
    <property type="component" value="Unassembled WGS sequence"/>
</dbReference>
<dbReference type="CDD" id="cd07067">
    <property type="entry name" value="HP_PGM_like"/>
    <property type="match status" value="1"/>
</dbReference>
<dbReference type="Pfam" id="PF00300">
    <property type="entry name" value="His_Phos_1"/>
    <property type="match status" value="1"/>
</dbReference>
<sequence length="339" mass="38530">MTIGAATSTSITACLTFLRPIINHPSFAGSIGRSMKLFSSSIASGLPTSSSVLKPMMIPSGTTTTKRVLLLRHGQALHNPRAEAARENGCSFDEFLNLMREDDAFDSPLTELGENQAMQASKDLRQALYNIDMIVSSPLSRALRTADLVLPPELFVDSTKPRRVCVEELREINGSFLNAKRRPRSELEDRFPHWNFEHIPDVDDSWTDELESHDECSERGYCGLIWLMQQREQNIMVVCHGGLLNYTMNNHSRVVLADKRDMQDGQERRCITKRFGNCEMREFRMALVWDSDDFSMYGKDKECKQENGEKSRPMIIMEEVTMEMDDSYAMTDDDNASMS</sequence>
<dbReference type="PANTHER" id="PTHR48100">
    <property type="entry name" value="BROAD-SPECIFICITY PHOSPHATASE YOR283W-RELATED"/>
    <property type="match status" value="1"/>
</dbReference>
<organism evidence="1 2">
    <name type="scientific">Discostella pseudostelligera</name>
    <dbReference type="NCBI Taxonomy" id="259834"/>
    <lineage>
        <taxon>Eukaryota</taxon>
        <taxon>Sar</taxon>
        <taxon>Stramenopiles</taxon>
        <taxon>Ochrophyta</taxon>
        <taxon>Bacillariophyta</taxon>
        <taxon>Coscinodiscophyceae</taxon>
        <taxon>Thalassiosirophycidae</taxon>
        <taxon>Stephanodiscales</taxon>
        <taxon>Stephanodiscaceae</taxon>
        <taxon>Discostella</taxon>
    </lineage>
</organism>
<keyword evidence="2" id="KW-1185">Reference proteome</keyword>
<evidence type="ECO:0008006" key="3">
    <source>
        <dbReference type="Google" id="ProtNLM"/>
    </source>
</evidence>
<dbReference type="Gene3D" id="3.40.50.1240">
    <property type="entry name" value="Phosphoglycerate mutase-like"/>
    <property type="match status" value="1"/>
</dbReference>
<protein>
    <recommendedName>
        <fullName evidence="3">Phosphoglycerate mutase-like protein</fullName>
    </recommendedName>
</protein>
<proteinExistence type="predicted"/>
<dbReference type="SMART" id="SM00855">
    <property type="entry name" value="PGAM"/>
    <property type="match status" value="1"/>
</dbReference>
<comment type="caution">
    <text evidence="1">The sequence shown here is derived from an EMBL/GenBank/DDBJ whole genome shotgun (WGS) entry which is preliminary data.</text>
</comment>
<dbReference type="EMBL" id="JALLBG020000214">
    <property type="protein sequence ID" value="KAL3759048.1"/>
    <property type="molecule type" value="Genomic_DNA"/>
</dbReference>
<evidence type="ECO:0000313" key="2">
    <source>
        <dbReference type="Proteomes" id="UP001530293"/>
    </source>
</evidence>
<dbReference type="SUPFAM" id="SSF53254">
    <property type="entry name" value="Phosphoglycerate mutase-like"/>
    <property type="match status" value="1"/>
</dbReference>
<dbReference type="InterPro" id="IPR029033">
    <property type="entry name" value="His_PPase_superfam"/>
</dbReference>
<dbReference type="AlphaFoldDB" id="A0ABD3M524"/>
<dbReference type="PANTHER" id="PTHR48100:SF1">
    <property type="entry name" value="HISTIDINE PHOSPHATASE FAMILY PROTEIN-RELATED"/>
    <property type="match status" value="1"/>
</dbReference>
<accession>A0ABD3M524</accession>